<reference evidence="5 6" key="1">
    <citation type="journal article" date="2023" name="Microbiol. Resour. Announc.">
        <title>Complete Genome Sequence of Imperialibacter roseus strain P4T.</title>
        <authorList>
            <person name="Tizabi D.R."/>
            <person name="Bachvaroff T."/>
            <person name="Hill R.T."/>
        </authorList>
    </citation>
    <scope>NUCLEOTIDE SEQUENCE [LARGE SCALE GENOMIC DNA]</scope>
    <source>
        <strain evidence="5 6">P4T</strain>
    </source>
</reference>
<dbReference type="InterPro" id="IPR043147">
    <property type="entry name" value="Penicillin_amidase_A-knob"/>
</dbReference>
<dbReference type="CDD" id="cd03747">
    <property type="entry name" value="Ntn_PGA_like"/>
    <property type="match status" value="1"/>
</dbReference>
<dbReference type="RefSeq" id="WP_317487366.1">
    <property type="nucleotide sequence ID" value="NZ_CP136051.1"/>
</dbReference>
<feature type="chain" id="PRO_5045898669" evidence="4">
    <location>
        <begin position="22"/>
        <end position="802"/>
    </location>
</feature>
<dbReference type="EC" id="3.5.1.-" evidence="5"/>
<dbReference type="PANTHER" id="PTHR34218:SF4">
    <property type="entry name" value="ACYL-HOMOSERINE LACTONE ACYLASE QUIP"/>
    <property type="match status" value="1"/>
</dbReference>
<feature type="signal peptide" evidence="4">
    <location>
        <begin position="1"/>
        <end position="21"/>
    </location>
</feature>
<dbReference type="Gene3D" id="1.10.1400.10">
    <property type="match status" value="1"/>
</dbReference>
<protein>
    <submittedName>
        <fullName evidence="5">Penicillin acylase family protein</fullName>
        <ecNumber evidence="5">3.5.1.-</ecNumber>
    </submittedName>
</protein>
<dbReference type="Gene3D" id="2.30.120.10">
    <property type="match status" value="1"/>
</dbReference>
<dbReference type="InterPro" id="IPR002692">
    <property type="entry name" value="S45"/>
</dbReference>
<dbReference type="InterPro" id="IPR043146">
    <property type="entry name" value="Penicillin_amidase_N_B-knob"/>
</dbReference>
<dbReference type="InterPro" id="IPR023343">
    <property type="entry name" value="Penicillin_amidase_dom1"/>
</dbReference>
<organism evidence="5 6">
    <name type="scientific">Imperialibacter roseus</name>
    <dbReference type="NCBI Taxonomy" id="1324217"/>
    <lineage>
        <taxon>Bacteria</taxon>
        <taxon>Pseudomonadati</taxon>
        <taxon>Bacteroidota</taxon>
        <taxon>Cytophagia</taxon>
        <taxon>Cytophagales</taxon>
        <taxon>Flammeovirgaceae</taxon>
        <taxon>Imperialibacter</taxon>
    </lineage>
</organism>
<dbReference type="Gene3D" id="1.10.439.10">
    <property type="entry name" value="Penicillin Amidohydrolase, domain 1"/>
    <property type="match status" value="1"/>
</dbReference>
<dbReference type="InterPro" id="IPR029055">
    <property type="entry name" value="Ntn_hydrolases_N"/>
</dbReference>
<evidence type="ECO:0000256" key="1">
    <source>
        <dbReference type="ARBA" id="ARBA00006586"/>
    </source>
</evidence>
<evidence type="ECO:0000313" key="5">
    <source>
        <dbReference type="EMBL" id="WOK04561.1"/>
    </source>
</evidence>
<sequence>MLKKIAAPSFLLLFSFFASYAQQLTVSGLQAKVEVYRDPWGINHIYAENEHDLFFTQGYMAAKDRLFQFEIWRRQATGTVAELLGEREIKRDIGTRLFKFRGNMKEEMNHYHERGEEIITAFVDGVNAYIAEANSAPEKLPVEFQLLKTKPQPWTPEVVISRHQGLLGNIGNELKAARAVAAIGAEKFKEIEYYHPFDPDLNMDPVIDQSLLIEDILELYDAYRKSVKFQPSDVQASAREGMEKYSELAAKWEEDFTLDRQELRNAVGSNNWVVSGERTQSGYPMLANDPHRGLAAPSLRYWSHLVAPGWNVIGAGEPEIPGISIGHNEYGAWGLTVFTNDSEDLYVYETNPENPDQYKYNGGWEDMKIINETIKVKNRPDVTVELKYTRHGPVVFEKADKHVAYAVRCGWQEVGGAPYLASLRMDQAETWEEFREACNYSHIPGENMIWADRKGNIGWQAVGIAPIRKNFSGMVPVPGDGRYEWGGYLPIKAKPHSYNPVEGYVITANENLTKTDYEFPEVITFDWGDGYRGDRLKEIIASGRVLSLGDMAAMQTDYLALPAREIVPMLKDLSIAETKISAAIDKLLAWDFVLDKNSTTATIYAAWEKEINARMKDLMIPAEARPHISGLSMFKVIGWLQTPPPVFGSDPIKGRDDLLTSSLAAAITQLEQKLGRDQRKWQYGQEKNHHVIIKHPMSEAVSADIRKKLDVGPAPRGGYHLTPGVTGSGDNQTHGATFRIIMDTQSWDRSMGINSPGQSGDPDSKYYKNLFDLWANDKYFPVYYSKGMIMKVAEESYEMSPR</sequence>
<dbReference type="Gene3D" id="3.60.20.10">
    <property type="entry name" value="Glutamine Phosphoribosylpyrophosphate, subunit 1, domain 1"/>
    <property type="match status" value="1"/>
</dbReference>
<keyword evidence="2 5" id="KW-0378">Hydrolase</keyword>
<dbReference type="EMBL" id="CP136051">
    <property type="protein sequence ID" value="WOK04561.1"/>
    <property type="molecule type" value="Genomic_DNA"/>
</dbReference>
<comment type="similarity">
    <text evidence="1">Belongs to the peptidase S45 family.</text>
</comment>
<evidence type="ECO:0000256" key="2">
    <source>
        <dbReference type="ARBA" id="ARBA00022801"/>
    </source>
</evidence>
<keyword evidence="3" id="KW-0865">Zymogen</keyword>
<proteinExistence type="inferred from homology"/>
<dbReference type="GO" id="GO:0016787">
    <property type="term" value="F:hydrolase activity"/>
    <property type="evidence" value="ECO:0007669"/>
    <property type="project" value="UniProtKB-KW"/>
</dbReference>
<accession>A0ABZ0IIR2</accession>
<dbReference type="PIRSF" id="PIRSF001227">
    <property type="entry name" value="Pen_acylase"/>
    <property type="match status" value="1"/>
</dbReference>
<evidence type="ECO:0000256" key="3">
    <source>
        <dbReference type="ARBA" id="ARBA00023145"/>
    </source>
</evidence>
<evidence type="ECO:0000256" key="4">
    <source>
        <dbReference type="SAM" id="SignalP"/>
    </source>
</evidence>
<dbReference type="SUPFAM" id="SSF56235">
    <property type="entry name" value="N-terminal nucleophile aminohydrolases (Ntn hydrolases)"/>
    <property type="match status" value="1"/>
</dbReference>
<gene>
    <name evidence="5" type="ORF">RT717_15880</name>
</gene>
<dbReference type="InterPro" id="IPR014395">
    <property type="entry name" value="Pen/GL7ACA/AHL_acylase"/>
</dbReference>
<keyword evidence="6" id="KW-1185">Reference proteome</keyword>
<name>A0ABZ0IIR2_9BACT</name>
<dbReference type="PANTHER" id="PTHR34218">
    <property type="entry name" value="PEPTIDASE S45 PENICILLIN AMIDASE"/>
    <property type="match status" value="1"/>
</dbReference>
<evidence type="ECO:0000313" key="6">
    <source>
        <dbReference type="Proteomes" id="UP001302349"/>
    </source>
</evidence>
<dbReference type="Proteomes" id="UP001302349">
    <property type="component" value="Chromosome"/>
</dbReference>
<keyword evidence="4" id="KW-0732">Signal</keyword>
<dbReference type="Pfam" id="PF01804">
    <property type="entry name" value="Penicil_amidase"/>
    <property type="match status" value="1"/>
</dbReference>